<evidence type="ECO:0000313" key="7">
    <source>
        <dbReference type="EMBL" id="WDF82642.1"/>
    </source>
</evidence>
<dbReference type="EMBL" id="CP117884">
    <property type="protein sequence ID" value="WDF82642.1"/>
    <property type="molecule type" value="Genomic_DNA"/>
</dbReference>
<protein>
    <submittedName>
        <fullName evidence="7">NAD(P)/FAD-dependent oxidoreductase</fullName>
    </submittedName>
</protein>
<feature type="domain" description="FAD/NAD(P)-binding" evidence="6">
    <location>
        <begin position="6"/>
        <end position="313"/>
    </location>
</feature>
<dbReference type="PRINTS" id="PR00368">
    <property type="entry name" value="FADPNR"/>
</dbReference>
<dbReference type="InterPro" id="IPR016156">
    <property type="entry name" value="FAD/NAD-linked_Rdtase_dimer_sf"/>
</dbReference>
<dbReference type="RefSeq" id="WP_274260256.1">
    <property type="nucleotide sequence ID" value="NZ_CP117884.1"/>
</dbReference>
<gene>
    <name evidence="7" type="ORF">PQ472_12230</name>
</gene>
<dbReference type="InterPro" id="IPR001100">
    <property type="entry name" value="Pyr_nuc-diS_OxRdtase"/>
</dbReference>
<dbReference type="PANTHER" id="PTHR43014:SF5">
    <property type="entry name" value="GLUTATHIONE REDUCTASE (NADPH)"/>
    <property type="match status" value="1"/>
</dbReference>
<feature type="domain" description="Pyridine nucleotide-disulphide oxidoreductase dimerisation" evidence="5">
    <location>
        <begin position="336"/>
        <end position="437"/>
    </location>
</feature>
<dbReference type="SUPFAM" id="SSF55424">
    <property type="entry name" value="FAD/NAD-linked reductases, dimerisation (C-terminal) domain"/>
    <property type="match status" value="1"/>
</dbReference>
<dbReference type="Gene3D" id="3.50.50.60">
    <property type="entry name" value="FAD/NAD(P)-binding domain"/>
    <property type="match status" value="1"/>
</dbReference>
<evidence type="ECO:0000256" key="3">
    <source>
        <dbReference type="ARBA" id="ARBA00022630"/>
    </source>
</evidence>
<evidence type="ECO:0000256" key="4">
    <source>
        <dbReference type="ARBA" id="ARBA00022827"/>
    </source>
</evidence>
<keyword evidence="4" id="KW-0274">FAD</keyword>
<evidence type="ECO:0000313" key="8">
    <source>
        <dbReference type="Proteomes" id="UP001220377"/>
    </source>
</evidence>
<accession>A0ABY7WUJ2</accession>
<dbReference type="SUPFAM" id="SSF51905">
    <property type="entry name" value="FAD/NAD(P)-binding domain"/>
    <property type="match status" value="1"/>
</dbReference>
<comment type="cofactor">
    <cofactor evidence="1">
        <name>FAD</name>
        <dbReference type="ChEBI" id="CHEBI:57692"/>
    </cofactor>
</comment>
<evidence type="ECO:0000259" key="5">
    <source>
        <dbReference type="Pfam" id="PF02852"/>
    </source>
</evidence>
<sequence length="444" mass="47753">MTKYDFDVIYLGGGHGSFDGAGPLAATGQKVAVIESGLWGGTCPNRGCNAKITLDRPVILQREAERMQGLVDGAITINWPALVAHKQEVIRPLPDNIAGKLQHNGATLIEGHGVLQDAHTVTVAGKTYTADKFVIATGLRPHHLAIPGSEFGHDSTDFMALSELPKRIGIVGAGYIAMEFATVANAAGGEVTVFMHGKQALRGFHQPFVEAVIKDLTKRGVTFIRTANVNAFEKDADSYVIDYGDDAAQNVDWILDATGRIPNIEGIGLEAAGVATTPHGITVNDHLQTTAPNIYASGDVIDKVQPKLTPTATFESYYLYQLLAGQTTAAIDYPAIPSTVYTSPRIAKVGVTPEAAASSDELTVVHNHIPDDWYRQIDMEQAGDQLLVFDSGHHLVGATEMSEQAEDAINTLLPAVAFHYDQADMWRLAHIFPSISASAWHKIR</sequence>
<dbReference type="PRINTS" id="PR00411">
    <property type="entry name" value="PNDRDTASEI"/>
</dbReference>
<name>A0ABY7WUJ2_9LACO</name>
<evidence type="ECO:0000259" key="6">
    <source>
        <dbReference type="Pfam" id="PF07992"/>
    </source>
</evidence>
<keyword evidence="3" id="KW-0285">Flavoprotein</keyword>
<organism evidence="7 8">
    <name type="scientific">Lacticaseibacillus pabuli</name>
    <dbReference type="NCBI Taxonomy" id="3025672"/>
    <lineage>
        <taxon>Bacteria</taxon>
        <taxon>Bacillati</taxon>
        <taxon>Bacillota</taxon>
        <taxon>Bacilli</taxon>
        <taxon>Lactobacillales</taxon>
        <taxon>Lactobacillaceae</taxon>
        <taxon>Lacticaseibacillus</taxon>
    </lineage>
</organism>
<evidence type="ECO:0000256" key="1">
    <source>
        <dbReference type="ARBA" id="ARBA00001974"/>
    </source>
</evidence>
<dbReference type="Proteomes" id="UP001220377">
    <property type="component" value="Chromosome"/>
</dbReference>
<proteinExistence type="inferred from homology"/>
<dbReference type="InterPro" id="IPR004099">
    <property type="entry name" value="Pyr_nucl-diS_OxRdtase_dimer"/>
</dbReference>
<dbReference type="InterPro" id="IPR036188">
    <property type="entry name" value="FAD/NAD-bd_sf"/>
</dbReference>
<reference evidence="7 8" key="1">
    <citation type="submission" date="2023-02" db="EMBL/GenBank/DDBJ databases">
        <title>Genome sequence of Lacticaseibacillus sp. KACC 23028.</title>
        <authorList>
            <person name="Kim S."/>
            <person name="Heo J."/>
            <person name="Kwon S.-W."/>
        </authorList>
    </citation>
    <scope>NUCLEOTIDE SEQUENCE [LARGE SCALE GENOMIC DNA]</scope>
    <source>
        <strain evidence="7 8">KACC 23028</strain>
    </source>
</reference>
<evidence type="ECO:0000256" key="2">
    <source>
        <dbReference type="ARBA" id="ARBA00007532"/>
    </source>
</evidence>
<dbReference type="PIRSF" id="PIRSF000350">
    <property type="entry name" value="Mercury_reductase_MerA"/>
    <property type="match status" value="1"/>
</dbReference>
<dbReference type="InterPro" id="IPR023753">
    <property type="entry name" value="FAD/NAD-binding_dom"/>
</dbReference>
<dbReference type="Pfam" id="PF07992">
    <property type="entry name" value="Pyr_redox_2"/>
    <property type="match status" value="1"/>
</dbReference>
<dbReference type="Pfam" id="PF02852">
    <property type="entry name" value="Pyr_redox_dim"/>
    <property type="match status" value="1"/>
</dbReference>
<dbReference type="PANTHER" id="PTHR43014">
    <property type="entry name" value="MERCURIC REDUCTASE"/>
    <property type="match status" value="1"/>
</dbReference>
<comment type="similarity">
    <text evidence="2">Belongs to the class-I pyridine nucleotide-disulfide oxidoreductase family.</text>
</comment>
<keyword evidence="8" id="KW-1185">Reference proteome</keyword>